<dbReference type="OrthoDB" id="3038990at2759"/>
<dbReference type="Proteomes" id="UP000623467">
    <property type="component" value="Unassembled WGS sequence"/>
</dbReference>
<accession>A0A8H7CHT0</accession>
<feature type="transmembrane region" description="Helical" evidence="1">
    <location>
        <begin position="251"/>
        <end position="272"/>
    </location>
</feature>
<protein>
    <submittedName>
        <fullName evidence="2">Uncharacterized protein</fullName>
    </submittedName>
</protein>
<sequence length="353" mass="38335">MANTTELPNPFTPLAFLPPALASQLEASRYLYAATLGAYIWDIGLNLGNDYVLLSKYRVRFPTIVYFMSRAFTLAYTLTVFVFLVAPIKNCSAFVAAVQICLILSQASTALLFFLRVTAVWYPNKIVYVVFSILWVAVLGAGVTVPLGVRAAHIGPTSQCILTALSANTEVAAIMPLINDTAVFLAITYRVLAHTIVGDSSMARLRVFLGGEGLSTLSQALLRSGQHFYLIAVVTHIVVLVLLKLPHLPPFYRAIVVIPAAAVINAMACLVFRRIKFGLISPDGTSKISMTVDFHATANPRSLSLPIHHTDPTTAGFGSNTTFPLDVRLRREIDKFEDGADACEEISKATDLA</sequence>
<keyword evidence="1" id="KW-1133">Transmembrane helix</keyword>
<comment type="caution">
    <text evidence="2">The sequence shown here is derived from an EMBL/GenBank/DDBJ whole genome shotgun (WGS) entry which is preliminary data.</text>
</comment>
<keyword evidence="1" id="KW-0472">Membrane</keyword>
<dbReference type="AlphaFoldDB" id="A0A8H7CHT0"/>
<reference evidence="2" key="1">
    <citation type="submission" date="2020-05" db="EMBL/GenBank/DDBJ databases">
        <title>Mycena genomes resolve the evolution of fungal bioluminescence.</title>
        <authorList>
            <person name="Tsai I.J."/>
        </authorList>
    </citation>
    <scope>NUCLEOTIDE SEQUENCE</scope>
    <source>
        <strain evidence="2">160909Yilan</strain>
    </source>
</reference>
<name>A0A8H7CHT0_9AGAR</name>
<feature type="transmembrane region" description="Helical" evidence="1">
    <location>
        <begin position="64"/>
        <end position="86"/>
    </location>
</feature>
<keyword evidence="1" id="KW-0812">Transmembrane</keyword>
<organism evidence="2 3">
    <name type="scientific">Mycena sanguinolenta</name>
    <dbReference type="NCBI Taxonomy" id="230812"/>
    <lineage>
        <taxon>Eukaryota</taxon>
        <taxon>Fungi</taxon>
        <taxon>Dikarya</taxon>
        <taxon>Basidiomycota</taxon>
        <taxon>Agaricomycotina</taxon>
        <taxon>Agaricomycetes</taxon>
        <taxon>Agaricomycetidae</taxon>
        <taxon>Agaricales</taxon>
        <taxon>Marasmiineae</taxon>
        <taxon>Mycenaceae</taxon>
        <taxon>Mycena</taxon>
    </lineage>
</organism>
<proteinExistence type="predicted"/>
<gene>
    <name evidence="2" type="ORF">MSAN_02307200</name>
</gene>
<feature type="transmembrane region" description="Helical" evidence="1">
    <location>
        <begin position="228"/>
        <end position="245"/>
    </location>
</feature>
<feature type="transmembrane region" description="Helical" evidence="1">
    <location>
        <begin position="126"/>
        <end position="149"/>
    </location>
</feature>
<evidence type="ECO:0000313" key="2">
    <source>
        <dbReference type="EMBL" id="KAF7335938.1"/>
    </source>
</evidence>
<evidence type="ECO:0000313" key="3">
    <source>
        <dbReference type="Proteomes" id="UP000623467"/>
    </source>
</evidence>
<feature type="transmembrane region" description="Helical" evidence="1">
    <location>
        <begin position="93"/>
        <end position="114"/>
    </location>
</feature>
<evidence type="ECO:0000256" key="1">
    <source>
        <dbReference type="SAM" id="Phobius"/>
    </source>
</evidence>
<keyword evidence="3" id="KW-1185">Reference proteome</keyword>
<dbReference type="EMBL" id="JACAZH010000038">
    <property type="protein sequence ID" value="KAF7335938.1"/>
    <property type="molecule type" value="Genomic_DNA"/>
</dbReference>